<dbReference type="KEGG" id="cmet:K6K41_02610"/>
<evidence type="ECO:0000313" key="1">
    <source>
        <dbReference type="EMBL" id="QZO00625.1"/>
    </source>
</evidence>
<dbReference type="Proteomes" id="UP000825701">
    <property type="component" value="Chromosome"/>
</dbReference>
<dbReference type="RefSeq" id="WP_261403796.1">
    <property type="nucleotide sequence ID" value="NZ_CP081869.1"/>
</dbReference>
<accession>A0A9E6RA65</accession>
<protein>
    <submittedName>
        <fullName evidence="1">Uncharacterized protein</fullName>
    </submittedName>
</protein>
<dbReference type="EMBL" id="CP081869">
    <property type="protein sequence ID" value="QZO00625.1"/>
    <property type="molecule type" value="Genomic_DNA"/>
</dbReference>
<gene>
    <name evidence="1" type="ORF">K6K41_02610</name>
</gene>
<organism evidence="1 2">
    <name type="scientific">Chenggangzhangella methanolivorans</name>
    <dbReference type="NCBI Taxonomy" id="1437009"/>
    <lineage>
        <taxon>Bacteria</taxon>
        <taxon>Pseudomonadati</taxon>
        <taxon>Pseudomonadota</taxon>
        <taxon>Alphaproteobacteria</taxon>
        <taxon>Hyphomicrobiales</taxon>
        <taxon>Methylopilaceae</taxon>
        <taxon>Chenggangzhangella</taxon>
    </lineage>
</organism>
<evidence type="ECO:0000313" key="2">
    <source>
        <dbReference type="Proteomes" id="UP000825701"/>
    </source>
</evidence>
<proteinExistence type="predicted"/>
<name>A0A9E6RA65_9HYPH</name>
<sequence>MTRITSLSQLLETVSDLSSCIIIAVGADGRSTVIQQGEPVVLSDDAPKPMKTREEVEDLKVQWRGDPAWDIGDTEGFEAHRDELKAFRLELQREWDEAAERVKAERRDAAARAGGISPGHPAVDYILFLEGQLARVEKRLGEVAYGIDLSRS</sequence>
<dbReference type="AlphaFoldDB" id="A0A9E6RA65"/>
<reference evidence="1" key="1">
    <citation type="submission" date="2021-08" db="EMBL/GenBank/DDBJ databases">
        <authorList>
            <person name="Zhang H."/>
            <person name="Xu M."/>
            <person name="Yu Z."/>
            <person name="Yang L."/>
            <person name="Cai Y."/>
        </authorList>
    </citation>
    <scope>NUCLEOTIDE SEQUENCE</scope>
    <source>
        <strain evidence="1">CHL1</strain>
    </source>
</reference>
<keyword evidence="2" id="KW-1185">Reference proteome</keyword>